<evidence type="ECO:0000256" key="1">
    <source>
        <dbReference type="SAM" id="Phobius"/>
    </source>
</evidence>
<feature type="transmembrane region" description="Helical" evidence="1">
    <location>
        <begin position="43"/>
        <end position="59"/>
    </location>
</feature>
<accession>A0A6C0IR97</accession>
<dbReference type="EMBL" id="MN740233">
    <property type="protein sequence ID" value="QHT95035.1"/>
    <property type="molecule type" value="Genomic_DNA"/>
</dbReference>
<keyword evidence="1" id="KW-0472">Membrane</keyword>
<keyword evidence="1" id="KW-0812">Transmembrane</keyword>
<evidence type="ECO:0000313" key="2">
    <source>
        <dbReference type="EMBL" id="QHT95035.1"/>
    </source>
</evidence>
<keyword evidence="1" id="KW-1133">Transmembrane helix</keyword>
<feature type="transmembrane region" description="Helical" evidence="1">
    <location>
        <begin position="111"/>
        <end position="141"/>
    </location>
</feature>
<sequence length="228" mass="26360">MYMDRFDIERQLQRQEQQVVSSKGVGKQEIMFWRFNDNNNSHVFIKALFLLLLSISGGFTSKTLGCGTQKAFQNMTTKHIILFALIYFTLDISESGDAPPIHPIVQLQQSFFLYVAFVLFTKMDFFFTMISFGLLCLSYVIGNYVSHLDYNINKLQQTKKDANGDDKTINEYQILKNQSKKYQMYANYISVGVLIIGCVSYLIKKKKEYGSRFSYVTFFQGVQKCEGL</sequence>
<evidence type="ECO:0008006" key="3">
    <source>
        <dbReference type="Google" id="ProtNLM"/>
    </source>
</evidence>
<name>A0A6C0IR97_9ZZZZ</name>
<dbReference type="AlphaFoldDB" id="A0A6C0IR97"/>
<proteinExistence type="predicted"/>
<protein>
    <recommendedName>
        <fullName evidence="3">Transmembrane protein</fullName>
    </recommendedName>
</protein>
<feature type="transmembrane region" description="Helical" evidence="1">
    <location>
        <begin position="185"/>
        <end position="203"/>
    </location>
</feature>
<organism evidence="2">
    <name type="scientific">viral metagenome</name>
    <dbReference type="NCBI Taxonomy" id="1070528"/>
    <lineage>
        <taxon>unclassified sequences</taxon>
        <taxon>metagenomes</taxon>
        <taxon>organismal metagenomes</taxon>
    </lineage>
</organism>
<reference evidence="2" key="1">
    <citation type="journal article" date="2020" name="Nature">
        <title>Giant virus diversity and host interactions through global metagenomics.</title>
        <authorList>
            <person name="Schulz F."/>
            <person name="Roux S."/>
            <person name="Paez-Espino D."/>
            <person name="Jungbluth S."/>
            <person name="Walsh D.A."/>
            <person name="Denef V.J."/>
            <person name="McMahon K.D."/>
            <person name="Konstantinidis K.T."/>
            <person name="Eloe-Fadrosh E.A."/>
            <person name="Kyrpides N.C."/>
            <person name="Woyke T."/>
        </authorList>
    </citation>
    <scope>NUCLEOTIDE SEQUENCE</scope>
    <source>
        <strain evidence="2">GVMAG-M-3300024261-37</strain>
    </source>
</reference>